<evidence type="ECO:0000313" key="8">
    <source>
        <dbReference type="Proteomes" id="UP001597267"/>
    </source>
</evidence>
<keyword evidence="4" id="KW-0472">Membrane</keyword>
<accession>A0ABW4J648</accession>
<dbReference type="PANTHER" id="PTHR30429:SF0">
    <property type="entry name" value="METHIONINE-BINDING LIPOPROTEIN METQ"/>
    <property type="match status" value="1"/>
</dbReference>
<name>A0ABW4J648_9LACO</name>
<organism evidence="7 8">
    <name type="scientific">Agrilactobacillus yilanensis</name>
    <dbReference type="NCBI Taxonomy" id="2485997"/>
    <lineage>
        <taxon>Bacteria</taxon>
        <taxon>Bacillati</taxon>
        <taxon>Bacillota</taxon>
        <taxon>Bacilli</taxon>
        <taxon>Lactobacillales</taxon>
        <taxon>Lactobacillaceae</taxon>
        <taxon>Agrilactobacillus</taxon>
    </lineage>
</organism>
<keyword evidence="8" id="KW-1185">Reference proteome</keyword>
<gene>
    <name evidence="7" type="ORF">ACFQ5M_06100</name>
</gene>
<evidence type="ECO:0000256" key="5">
    <source>
        <dbReference type="ARBA" id="ARBA00023139"/>
    </source>
</evidence>
<evidence type="ECO:0000256" key="3">
    <source>
        <dbReference type="ARBA" id="ARBA00022729"/>
    </source>
</evidence>
<dbReference type="Gene3D" id="3.40.190.10">
    <property type="entry name" value="Periplasmic binding protein-like II"/>
    <property type="match status" value="2"/>
</dbReference>
<dbReference type="PANTHER" id="PTHR30429">
    <property type="entry name" value="D-METHIONINE-BINDING LIPOPROTEIN METQ"/>
    <property type="match status" value="1"/>
</dbReference>
<evidence type="ECO:0000256" key="2">
    <source>
        <dbReference type="ARBA" id="ARBA00008973"/>
    </source>
</evidence>
<dbReference type="EMBL" id="JBHTOP010000019">
    <property type="protein sequence ID" value="MFD1671657.1"/>
    <property type="molecule type" value="Genomic_DNA"/>
</dbReference>
<comment type="similarity">
    <text evidence="2">Belongs to the NlpA lipoprotein family.</text>
</comment>
<evidence type="ECO:0000256" key="4">
    <source>
        <dbReference type="ARBA" id="ARBA00023136"/>
    </source>
</evidence>
<evidence type="ECO:0000256" key="6">
    <source>
        <dbReference type="ARBA" id="ARBA00023288"/>
    </source>
</evidence>
<evidence type="ECO:0000313" key="7">
    <source>
        <dbReference type="EMBL" id="MFD1671657.1"/>
    </source>
</evidence>
<dbReference type="Proteomes" id="UP001597267">
    <property type="component" value="Unassembled WGS sequence"/>
</dbReference>
<sequence>MEKYKFLKRLSITVFTVLLGFLSVHLLTPQPVLAASDKVIRLATSPGPYSDLFLKGVKPILEKEGYTVKSQSFSDLNHADLALDQGDADLNVEQHTAWLKNFNSQKKANFVALTTIPTVPAGIFPGTSNSLKAVKNGDKVAIPNDPSNRSRAYQLLQQAKLITLKKGLKTTSVVTQKDIAKNPHHLKFVEMNSSQIPRSLQDVNYAVLPGSISYSAKISAKKSLKQEKLLNQYLLVATVNKADAKKPWAKAVKKAYRSKTFINYVKKHNQQGYWYIPNY</sequence>
<dbReference type="Pfam" id="PF03180">
    <property type="entry name" value="Lipoprotein_9"/>
    <property type="match status" value="1"/>
</dbReference>
<keyword evidence="3" id="KW-0732">Signal</keyword>
<evidence type="ECO:0000256" key="1">
    <source>
        <dbReference type="ARBA" id="ARBA00004635"/>
    </source>
</evidence>
<keyword evidence="5" id="KW-0564">Palmitate</keyword>
<dbReference type="RefSeq" id="WP_125715472.1">
    <property type="nucleotide sequence ID" value="NZ_JBHTOP010000019.1"/>
</dbReference>
<comment type="subcellular location">
    <subcellularLocation>
        <location evidence="1">Membrane</location>
        <topology evidence="1">Lipid-anchor</topology>
    </subcellularLocation>
</comment>
<dbReference type="InterPro" id="IPR004872">
    <property type="entry name" value="Lipoprotein_NlpA"/>
</dbReference>
<dbReference type="SUPFAM" id="SSF53850">
    <property type="entry name" value="Periplasmic binding protein-like II"/>
    <property type="match status" value="1"/>
</dbReference>
<reference evidence="8" key="1">
    <citation type="journal article" date="2019" name="Int. J. Syst. Evol. Microbiol.">
        <title>The Global Catalogue of Microorganisms (GCM) 10K type strain sequencing project: providing services to taxonomists for standard genome sequencing and annotation.</title>
        <authorList>
            <consortium name="The Broad Institute Genomics Platform"/>
            <consortium name="The Broad Institute Genome Sequencing Center for Infectious Disease"/>
            <person name="Wu L."/>
            <person name="Ma J."/>
        </authorList>
    </citation>
    <scope>NUCLEOTIDE SEQUENCE [LARGE SCALE GENOMIC DNA]</scope>
    <source>
        <strain evidence="8">CCM 8896</strain>
    </source>
</reference>
<comment type="caution">
    <text evidence="7">The sequence shown here is derived from an EMBL/GenBank/DDBJ whole genome shotgun (WGS) entry which is preliminary data.</text>
</comment>
<proteinExistence type="inferred from homology"/>
<keyword evidence="6" id="KW-0449">Lipoprotein</keyword>
<protein>
    <submittedName>
        <fullName evidence="7">MetQ/NlpA family ABC transporter substrate-binding protein</fullName>
    </submittedName>
</protein>